<accession>D1PWV6</accession>
<dbReference type="HOGENOM" id="CLU_086296_1_0_10"/>
<sequence>MIMEIKEFIQNYKEAFGSNAPLPLLFGYSDKPIAAAKKIGGCFFKGLQDAREGQPVSLSVDVIGCGGGKLYTGFTDMPERVPGFVSFKEKYKKTPEMVVDFVQGLGMKRPVKPYLNFIRIDKTESFDGTEGVLFYATPDMLSGLCGWAFFDNNAPDAVLSQFGSGCSTVVSRTVLENERKGQSCFIGLFDPSVRPMVGKNELSFTIPFSRFVTMMETMKDCFLFDSHAWDKIRARMEE</sequence>
<dbReference type="Proteomes" id="UP000003160">
    <property type="component" value="Unassembled WGS sequence"/>
</dbReference>
<gene>
    <name evidence="1" type="ORF">HMPREF0645_1441</name>
</gene>
<dbReference type="EMBL" id="ACKS01000061">
    <property type="protein sequence ID" value="EFA44130.1"/>
    <property type="molecule type" value="Genomic_DNA"/>
</dbReference>
<protein>
    <recommendedName>
        <fullName evidence="3">ArCR</fullName>
    </recommendedName>
</protein>
<comment type="caution">
    <text evidence="1">The sequence shown here is derived from an EMBL/GenBank/DDBJ whole genome shotgun (WGS) entry which is preliminary data.</text>
</comment>
<name>D1PWV6_9BACT</name>
<proteinExistence type="predicted"/>
<evidence type="ECO:0008006" key="3">
    <source>
        <dbReference type="Google" id="ProtNLM"/>
    </source>
</evidence>
<dbReference type="AlphaFoldDB" id="D1PWV6"/>
<reference evidence="1 2" key="1">
    <citation type="submission" date="2009-10" db="EMBL/GenBank/DDBJ databases">
        <authorList>
            <person name="Qin X."/>
            <person name="Bachman B."/>
            <person name="Battles P."/>
            <person name="Bell A."/>
            <person name="Bess C."/>
            <person name="Bickham C."/>
            <person name="Chaboub L."/>
            <person name="Chen D."/>
            <person name="Coyle M."/>
            <person name="Deiros D.R."/>
            <person name="Dinh H."/>
            <person name="Forbes L."/>
            <person name="Fowler G."/>
            <person name="Francisco L."/>
            <person name="Fu Q."/>
            <person name="Gubbala S."/>
            <person name="Hale W."/>
            <person name="Han Y."/>
            <person name="Hemphill L."/>
            <person name="Highlander S.K."/>
            <person name="Hirani K."/>
            <person name="Hogues M."/>
            <person name="Jackson L."/>
            <person name="Jakkamsetti A."/>
            <person name="Javaid M."/>
            <person name="Jiang H."/>
            <person name="Korchina V."/>
            <person name="Kovar C."/>
            <person name="Lara F."/>
            <person name="Lee S."/>
            <person name="Mata R."/>
            <person name="Mathew T."/>
            <person name="Moen C."/>
            <person name="Morales K."/>
            <person name="Munidasa M."/>
            <person name="Nazareth L."/>
            <person name="Ngo R."/>
            <person name="Nguyen L."/>
            <person name="Okwuonu G."/>
            <person name="Ongeri F."/>
            <person name="Patil S."/>
            <person name="Petrosino J."/>
            <person name="Pham C."/>
            <person name="Pham P."/>
            <person name="Pu L.-L."/>
            <person name="Puazo M."/>
            <person name="Raj R."/>
            <person name="Reid J."/>
            <person name="Rouhana J."/>
            <person name="Saada N."/>
            <person name="Shang Y."/>
            <person name="Simmons D."/>
            <person name="Thornton R."/>
            <person name="Warren J."/>
            <person name="Weissenberger G."/>
            <person name="Zhang J."/>
            <person name="Zhang L."/>
            <person name="Zhou C."/>
            <person name="Zhu D."/>
            <person name="Muzny D."/>
            <person name="Worley K."/>
            <person name="Gibbs R."/>
        </authorList>
    </citation>
    <scope>NUCLEOTIDE SEQUENCE [LARGE SCALE GENOMIC DNA]</scope>
    <source>
        <strain evidence="1 2">DSM 17361</strain>
    </source>
</reference>
<keyword evidence="2" id="KW-1185">Reference proteome</keyword>
<dbReference type="eggNOG" id="COG2043">
    <property type="taxonomic scope" value="Bacteria"/>
</dbReference>
<dbReference type="InterPro" id="IPR003748">
    <property type="entry name" value="DUF169"/>
</dbReference>
<evidence type="ECO:0000313" key="2">
    <source>
        <dbReference type="Proteomes" id="UP000003160"/>
    </source>
</evidence>
<organism evidence="1 2">
    <name type="scientific">Hallella bergensis DSM 17361</name>
    <dbReference type="NCBI Taxonomy" id="585502"/>
    <lineage>
        <taxon>Bacteria</taxon>
        <taxon>Pseudomonadati</taxon>
        <taxon>Bacteroidota</taxon>
        <taxon>Bacteroidia</taxon>
        <taxon>Bacteroidales</taxon>
        <taxon>Prevotellaceae</taxon>
        <taxon>Hallella</taxon>
    </lineage>
</organism>
<dbReference type="Pfam" id="PF02596">
    <property type="entry name" value="DUF169"/>
    <property type="match status" value="1"/>
</dbReference>
<evidence type="ECO:0000313" key="1">
    <source>
        <dbReference type="EMBL" id="EFA44130.1"/>
    </source>
</evidence>